<evidence type="ECO:0000256" key="5">
    <source>
        <dbReference type="ARBA" id="ARBA00022553"/>
    </source>
</evidence>
<dbReference type="Gene3D" id="2.10.70.100">
    <property type="match status" value="1"/>
</dbReference>
<dbReference type="NCBIfam" id="TIGR00229">
    <property type="entry name" value="sensory_box"/>
    <property type="match status" value="4"/>
</dbReference>
<protein>
    <recommendedName>
        <fullName evidence="3">histidine kinase</fullName>
        <ecNumber evidence="3">2.7.13.3</ecNumber>
    </recommendedName>
</protein>
<dbReference type="Proteomes" id="UP000620127">
    <property type="component" value="Unassembled WGS sequence"/>
</dbReference>
<keyword evidence="5 13" id="KW-0597">Phosphoprotein</keyword>
<evidence type="ECO:0000256" key="2">
    <source>
        <dbReference type="ARBA" id="ARBA00004651"/>
    </source>
</evidence>
<dbReference type="Gene3D" id="3.30.450.350">
    <property type="entry name" value="CHASE domain"/>
    <property type="match status" value="1"/>
</dbReference>
<dbReference type="Pfam" id="PF00989">
    <property type="entry name" value="PAS"/>
    <property type="match status" value="1"/>
</dbReference>
<dbReference type="Pfam" id="PF08448">
    <property type="entry name" value="PAS_4"/>
    <property type="match status" value="1"/>
</dbReference>
<dbReference type="InterPro" id="IPR011006">
    <property type="entry name" value="CheY-like_superfamily"/>
</dbReference>
<evidence type="ECO:0000313" key="23">
    <source>
        <dbReference type="Proteomes" id="UP000620127"/>
    </source>
</evidence>
<dbReference type="SUPFAM" id="SSF55785">
    <property type="entry name" value="PYP-like sensor domain (PAS domain)"/>
    <property type="match status" value="4"/>
</dbReference>
<dbReference type="InterPro" id="IPR008207">
    <property type="entry name" value="Sig_transdc_His_kin_Hpt_dom"/>
</dbReference>
<dbReference type="CDD" id="cd17546">
    <property type="entry name" value="REC_hyHK_CKI1_RcsC-like"/>
    <property type="match status" value="2"/>
</dbReference>
<dbReference type="InterPro" id="IPR035965">
    <property type="entry name" value="PAS-like_dom_sf"/>
</dbReference>
<evidence type="ECO:0000259" key="17">
    <source>
        <dbReference type="PROSITE" id="PS50110"/>
    </source>
</evidence>
<keyword evidence="7" id="KW-0547">Nucleotide-binding</keyword>
<keyword evidence="11 15" id="KW-0472">Membrane</keyword>
<dbReference type="Gene3D" id="3.40.50.2300">
    <property type="match status" value="2"/>
</dbReference>
<feature type="domain" description="PAS" evidence="18">
    <location>
        <begin position="349"/>
        <end position="419"/>
    </location>
</feature>
<feature type="domain" description="CHASE" evidence="20">
    <location>
        <begin position="82"/>
        <end position="256"/>
    </location>
</feature>
<feature type="domain" description="PAC" evidence="19">
    <location>
        <begin position="421"/>
        <end position="475"/>
    </location>
</feature>
<dbReference type="InterPro" id="IPR013767">
    <property type="entry name" value="PAS_fold"/>
</dbReference>
<evidence type="ECO:0000256" key="12">
    <source>
        <dbReference type="PROSITE-ProRule" id="PRU00110"/>
    </source>
</evidence>
<feature type="domain" description="HPt" evidence="21">
    <location>
        <begin position="1430"/>
        <end position="1528"/>
    </location>
</feature>
<feature type="transmembrane region" description="Helical" evidence="15">
    <location>
        <begin position="312"/>
        <end position="337"/>
    </location>
</feature>
<feature type="modified residue" description="Phosphohistidine" evidence="12">
    <location>
        <position position="1469"/>
    </location>
</feature>
<dbReference type="PROSITE" id="PS50112">
    <property type="entry name" value="PAS"/>
    <property type="match status" value="3"/>
</dbReference>
<dbReference type="InterPro" id="IPR036890">
    <property type="entry name" value="HATPase_C_sf"/>
</dbReference>
<feature type="domain" description="Histidine kinase" evidence="16">
    <location>
        <begin position="893"/>
        <end position="1114"/>
    </location>
</feature>
<feature type="domain" description="Response regulatory" evidence="17">
    <location>
        <begin position="1277"/>
        <end position="1395"/>
    </location>
</feature>
<dbReference type="Pfam" id="PF03924">
    <property type="entry name" value="CHASE"/>
    <property type="match status" value="1"/>
</dbReference>
<comment type="subcellular location">
    <subcellularLocation>
        <location evidence="2">Cell membrane</location>
        <topology evidence="2">Multi-pass membrane protein</topology>
    </subcellularLocation>
</comment>
<organism evidence="22 23">
    <name type="scientific">Undibacterium macrobrachii</name>
    <dbReference type="NCBI Taxonomy" id="1119058"/>
    <lineage>
        <taxon>Bacteria</taxon>
        <taxon>Pseudomonadati</taxon>
        <taxon>Pseudomonadota</taxon>
        <taxon>Betaproteobacteria</taxon>
        <taxon>Burkholderiales</taxon>
        <taxon>Oxalobacteraceae</taxon>
        <taxon>Undibacterium</taxon>
    </lineage>
</organism>
<dbReference type="CDD" id="cd00130">
    <property type="entry name" value="PAS"/>
    <property type="match status" value="4"/>
</dbReference>
<keyword evidence="23" id="KW-1185">Reference proteome</keyword>
<dbReference type="Pfam" id="PF01627">
    <property type="entry name" value="Hpt"/>
    <property type="match status" value="1"/>
</dbReference>
<dbReference type="Pfam" id="PF08447">
    <property type="entry name" value="PAS_3"/>
    <property type="match status" value="2"/>
</dbReference>
<evidence type="ECO:0000256" key="15">
    <source>
        <dbReference type="SAM" id="Phobius"/>
    </source>
</evidence>
<feature type="domain" description="PAC" evidence="19">
    <location>
        <begin position="823"/>
        <end position="875"/>
    </location>
</feature>
<feature type="domain" description="PAS" evidence="18">
    <location>
        <begin position="746"/>
        <end position="820"/>
    </location>
</feature>
<dbReference type="PROSITE" id="PS50109">
    <property type="entry name" value="HIS_KIN"/>
    <property type="match status" value="1"/>
</dbReference>
<dbReference type="InterPro" id="IPR000014">
    <property type="entry name" value="PAS"/>
</dbReference>
<dbReference type="SMART" id="SM00091">
    <property type="entry name" value="PAS"/>
    <property type="match status" value="4"/>
</dbReference>
<dbReference type="InterPro" id="IPR003661">
    <property type="entry name" value="HisK_dim/P_dom"/>
</dbReference>
<keyword evidence="14" id="KW-0175">Coiled coil</keyword>
<keyword evidence="10" id="KW-0902">Two-component regulatory system</keyword>
<dbReference type="Pfam" id="PF00072">
    <property type="entry name" value="Response_reg"/>
    <property type="match status" value="2"/>
</dbReference>
<dbReference type="PRINTS" id="PR00344">
    <property type="entry name" value="BCTRLSENSOR"/>
</dbReference>
<dbReference type="PROSITE" id="PS50839">
    <property type="entry name" value="CHASE"/>
    <property type="match status" value="1"/>
</dbReference>
<keyword evidence="8" id="KW-0067">ATP-binding</keyword>
<evidence type="ECO:0000256" key="11">
    <source>
        <dbReference type="ARBA" id="ARBA00023136"/>
    </source>
</evidence>
<keyword evidence="22" id="KW-0418">Kinase</keyword>
<accession>A0ABQ2XB74</accession>
<evidence type="ECO:0000259" key="21">
    <source>
        <dbReference type="PROSITE" id="PS50894"/>
    </source>
</evidence>
<dbReference type="GO" id="GO:0016301">
    <property type="term" value="F:kinase activity"/>
    <property type="evidence" value="ECO:0007669"/>
    <property type="project" value="UniProtKB-KW"/>
</dbReference>
<dbReference type="InterPro" id="IPR036097">
    <property type="entry name" value="HisK_dim/P_sf"/>
</dbReference>
<evidence type="ECO:0000256" key="13">
    <source>
        <dbReference type="PROSITE-ProRule" id="PRU00169"/>
    </source>
</evidence>
<dbReference type="InterPro" id="IPR042240">
    <property type="entry name" value="CHASE_sf"/>
</dbReference>
<dbReference type="EMBL" id="BMYT01000002">
    <property type="protein sequence ID" value="GGX08423.1"/>
    <property type="molecule type" value="Genomic_DNA"/>
</dbReference>
<dbReference type="SMART" id="SM01079">
    <property type="entry name" value="CHASE"/>
    <property type="match status" value="1"/>
</dbReference>
<comment type="catalytic activity">
    <reaction evidence="1">
        <text>ATP + protein L-histidine = ADP + protein N-phospho-L-histidine.</text>
        <dbReference type="EC" id="2.7.13.3"/>
    </reaction>
</comment>
<keyword evidence="4" id="KW-1003">Cell membrane</keyword>
<dbReference type="SUPFAM" id="SSF55874">
    <property type="entry name" value="ATPase domain of HSP90 chaperone/DNA topoisomerase II/histidine kinase"/>
    <property type="match status" value="1"/>
</dbReference>
<dbReference type="SUPFAM" id="SSF47226">
    <property type="entry name" value="Histidine-containing phosphotransfer domain, HPT domain"/>
    <property type="match status" value="1"/>
</dbReference>
<dbReference type="RefSeq" id="WP_189345262.1">
    <property type="nucleotide sequence ID" value="NZ_BMYT01000002.1"/>
</dbReference>
<reference evidence="23" key="1">
    <citation type="journal article" date="2019" name="Int. J. Syst. Evol. Microbiol.">
        <title>The Global Catalogue of Microorganisms (GCM) 10K type strain sequencing project: providing services to taxonomists for standard genome sequencing and annotation.</title>
        <authorList>
            <consortium name="The Broad Institute Genomics Platform"/>
            <consortium name="The Broad Institute Genome Sequencing Center for Infectious Disease"/>
            <person name="Wu L."/>
            <person name="Ma J."/>
        </authorList>
    </citation>
    <scope>NUCLEOTIDE SEQUENCE [LARGE SCALE GENOMIC DNA]</scope>
    <source>
        <strain evidence="23">KCTC 23916</strain>
    </source>
</reference>
<evidence type="ECO:0000313" key="22">
    <source>
        <dbReference type="EMBL" id="GGX08423.1"/>
    </source>
</evidence>
<evidence type="ECO:0000256" key="10">
    <source>
        <dbReference type="ARBA" id="ARBA00023012"/>
    </source>
</evidence>
<dbReference type="InterPro" id="IPR013656">
    <property type="entry name" value="PAS_4"/>
</dbReference>
<feature type="modified residue" description="4-aspartylphosphate" evidence="13">
    <location>
        <position position="1186"/>
    </location>
</feature>
<evidence type="ECO:0000256" key="7">
    <source>
        <dbReference type="ARBA" id="ARBA00022741"/>
    </source>
</evidence>
<evidence type="ECO:0000259" key="16">
    <source>
        <dbReference type="PROSITE" id="PS50109"/>
    </source>
</evidence>
<dbReference type="SUPFAM" id="SSF52172">
    <property type="entry name" value="CheY-like"/>
    <property type="match status" value="2"/>
</dbReference>
<dbReference type="SMART" id="SM00448">
    <property type="entry name" value="REC"/>
    <property type="match status" value="2"/>
</dbReference>
<dbReference type="CDD" id="cd00082">
    <property type="entry name" value="HisKA"/>
    <property type="match status" value="1"/>
</dbReference>
<dbReference type="InterPro" id="IPR000700">
    <property type="entry name" value="PAS-assoc_C"/>
</dbReference>
<gene>
    <name evidence="22" type="ORF">GCM10011282_13130</name>
</gene>
<dbReference type="InterPro" id="IPR006189">
    <property type="entry name" value="CHASE_dom"/>
</dbReference>
<keyword evidence="22" id="KW-0808">Transferase</keyword>
<feature type="domain" description="PAS" evidence="18">
    <location>
        <begin position="637"/>
        <end position="676"/>
    </location>
</feature>
<dbReference type="PANTHER" id="PTHR45339:SF1">
    <property type="entry name" value="HYBRID SIGNAL TRANSDUCTION HISTIDINE KINASE J"/>
    <property type="match status" value="1"/>
</dbReference>
<evidence type="ECO:0000256" key="6">
    <source>
        <dbReference type="ARBA" id="ARBA00022692"/>
    </source>
</evidence>
<feature type="domain" description="PAC" evidence="19">
    <location>
        <begin position="691"/>
        <end position="745"/>
    </location>
</feature>
<sequence>MSLQLIRKNKYRHLALLSPIALLVSGLVLTTLLYKKAEYDNRQTVSKAADALLGKEVNAVVDRLWLYQYGLRGARGAIIVDDTNQITRKKFRRYADTRDIAKEFPGARGFGFIRRVKPENELNFLQQARLDDAPQFSIRQLTPHMQERFVIQYVEPAESNAQAIGLDIASEINRRTAAIAATRSGLAVMTGPITLVQLASKPKQSFLFLLPIYATTKTPPTEEERNLLSIGWSYAVLSMQDILTAAGFDRQLAQLSIADITNPQRIEPFYDSYSGNNAQDHSFLREMQREVFGRVWKFSITVSPKFIASLPLWSLVAIQVVGIATSFLAAISLFLYLTNRRRVIDLDMTRRELALIVESSTDAIIGKNLDGVVTSWNKGAEVLFGYTAAEACGRSLLDLIIPKEAFHEEEEILTGVRRGEHVASFNTVRQCKDGKRIDVLISVAPIIDHKGQLVGASKTVRDITELKSAERKIISLNSSLERQVQERTVELEAAKRDLQTVLDSVPSIIGYWDKQLINRVANHAYQNWFGVDHKTLPGTSMLDLLGPQLFQQNLTNIEAVLRGEPQLFERAIVMSDGKIRHSLAHYLPDLVDGEVKGFYSFVHDVTELVENRQKLDIALSEYQILLDTINRQLLYSVTDAEGTILEVNDYFCQVHGFEEEDLIGKTHRILNSASHPPIFWKTMWQTLLDGQVWNGEICNKCADGSLRWFDTVIAPHKNAQGDIEKFIALRIDITTKQEQQRALSAARDQMVLAAEVAQLGVWTWDVATNALSWNQQMYRMYDYDEEQIGSHLRYEHWRSRVHPDDIADAESQLHGAVEGRCRYTPIFRVKQADGSYRFVQAGAYVERDKDGKATLVTGINLDITERKEFETNLVRAKNDAEQASVAKGQFLANMSHEIRTPMNAVLGMLQLLRQTKLGEQQADYAIKAQSAARSLLSLLNDILDFSKIEAGKFELSTHHFELEQMMRELGVVLSGNLGQKNVELMFDLSPNVPNELTGDQMRLQQVLINLAGNAIKFTSEGLVIVGVQLINRVIDNAILRFSVSDTGIGISKEQQLRIFEGFNQAETSTSRRFGGTGLGLTISKRLVEMMGGTLFVESEIGKGSRFWFDIPLQISVRESRGIVHHQGAQKKRILVVDDNPISTEIITAMFAYVGWDVMSVDGGYKALALVNEQIECGNHFDAIVMDWRMQDIDGMSAAFLIKKATTNSYPPAIVMLTGFGREVLAEVVGKDTAPFVAFLTKPVTPAQLIESIENAISPKAIPMTQAAAPAQRLEGVKLLVVEDNPLNRQVVDELMKSEGALVTLADGGLSGVILATESMGVFDLVIMDVQMPDMDGLEATRRIRADYRFTDLPILAMTANVSQEDRLACMLAGMNGHVGKPIDMEEVVPIILDLVKREPFAPINRTKVKHFDEESLTEPQEHILRRFGGNKTIYRTILDAFVPEYDRLSAELNLLIVEGSNKQLAEVLHALKGVASTVGAAKLAKIATELEQRAKEAPEGQAKDVLTYELLSTMTSLVVQSNDQLNRLFLAATPAAAAIQAPKVLFTAEEREERLQTLKSALIAGNMNALDLIDTIKHGFDESESSVVMNLEVSIRNLKFDDALAQVLIMLKRE</sequence>
<dbReference type="PROSITE" id="PS50110">
    <property type="entry name" value="RESPONSE_REGULATORY"/>
    <property type="match status" value="2"/>
</dbReference>
<keyword evidence="9 15" id="KW-1133">Transmembrane helix</keyword>
<evidence type="ECO:0000259" key="18">
    <source>
        <dbReference type="PROSITE" id="PS50112"/>
    </source>
</evidence>
<dbReference type="CDD" id="cd16922">
    <property type="entry name" value="HATPase_EvgS-ArcB-TorS-like"/>
    <property type="match status" value="1"/>
</dbReference>
<dbReference type="InterPro" id="IPR003594">
    <property type="entry name" value="HATPase_dom"/>
</dbReference>
<feature type="modified residue" description="4-aspartylphosphate" evidence="13">
    <location>
        <position position="1328"/>
    </location>
</feature>
<evidence type="ECO:0000256" key="1">
    <source>
        <dbReference type="ARBA" id="ARBA00000085"/>
    </source>
</evidence>
<comment type="caution">
    <text evidence="22">The sequence shown here is derived from an EMBL/GenBank/DDBJ whole genome shotgun (WGS) entry which is preliminary data.</text>
</comment>
<evidence type="ECO:0000259" key="20">
    <source>
        <dbReference type="PROSITE" id="PS50839"/>
    </source>
</evidence>
<dbReference type="Gene3D" id="1.20.120.160">
    <property type="entry name" value="HPT domain"/>
    <property type="match status" value="1"/>
</dbReference>
<evidence type="ECO:0000256" key="8">
    <source>
        <dbReference type="ARBA" id="ARBA00022840"/>
    </source>
</evidence>
<dbReference type="SMART" id="SM00387">
    <property type="entry name" value="HATPase_c"/>
    <property type="match status" value="1"/>
</dbReference>
<dbReference type="PROSITE" id="PS50894">
    <property type="entry name" value="HPT"/>
    <property type="match status" value="1"/>
</dbReference>
<dbReference type="SMART" id="SM00388">
    <property type="entry name" value="HisKA"/>
    <property type="match status" value="1"/>
</dbReference>
<evidence type="ECO:0000259" key="19">
    <source>
        <dbReference type="PROSITE" id="PS50113"/>
    </source>
</evidence>
<evidence type="ECO:0000256" key="9">
    <source>
        <dbReference type="ARBA" id="ARBA00022989"/>
    </source>
</evidence>
<dbReference type="Gene3D" id="3.30.565.10">
    <property type="entry name" value="Histidine kinase-like ATPase, C-terminal domain"/>
    <property type="match status" value="1"/>
</dbReference>
<dbReference type="SUPFAM" id="SSF47384">
    <property type="entry name" value="Homodimeric domain of signal transducing histidine kinase"/>
    <property type="match status" value="1"/>
</dbReference>
<dbReference type="PANTHER" id="PTHR45339">
    <property type="entry name" value="HYBRID SIGNAL TRANSDUCTION HISTIDINE KINASE J"/>
    <property type="match status" value="1"/>
</dbReference>
<evidence type="ECO:0000256" key="3">
    <source>
        <dbReference type="ARBA" id="ARBA00012438"/>
    </source>
</evidence>
<proteinExistence type="predicted"/>
<dbReference type="Gene3D" id="1.10.287.130">
    <property type="match status" value="1"/>
</dbReference>
<dbReference type="Gene3D" id="3.30.450.20">
    <property type="entry name" value="PAS domain"/>
    <property type="match status" value="4"/>
</dbReference>
<feature type="domain" description="Response regulatory" evidence="17">
    <location>
        <begin position="1132"/>
        <end position="1256"/>
    </location>
</feature>
<name>A0ABQ2XB74_9BURK</name>
<feature type="coiled-coil region" evidence="14">
    <location>
        <begin position="466"/>
        <end position="497"/>
    </location>
</feature>
<dbReference type="InterPro" id="IPR001610">
    <property type="entry name" value="PAC"/>
</dbReference>
<dbReference type="Pfam" id="PF02518">
    <property type="entry name" value="HATPase_c"/>
    <property type="match status" value="1"/>
</dbReference>
<dbReference type="InterPro" id="IPR004358">
    <property type="entry name" value="Sig_transdc_His_kin-like_C"/>
</dbReference>
<dbReference type="PROSITE" id="PS50113">
    <property type="entry name" value="PAC"/>
    <property type="match status" value="3"/>
</dbReference>
<dbReference type="InterPro" id="IPR001789">
    <property type="entry name" value="Sig_transdc_resp-reg_receiver"/>
</dbReference>
<dbReference type="EC" id="2.7.13.3" evidence="3"/>
<evidence type="ECO:0000256" key="14">
    <source>
        <dbReference type="SAM" id="Coils"/>
    </source>
</evidence>
<evidence type="ECO:0000256" key="4">
    <source>
        <dbReference type="ARBA" id="ARBA00022475"/>
    </source>
</evidence>
<dbReference type="InterPro" id="IPR036641">
    <property type="entry name" value="HPT_dom_sf"/>
</dbReference>
<dbReference type="Pfam" id="PF00512">
    <property type="entry name" value="HisKA"/>
    <property type="match status" value="1"/>
</dbReference>
<dbReference type="InterPro" id="IPR005467">
    <property type="entry name" value="His_kinase_dom"/>
</dbReference>
<dbReference type="SMART" id="SM00086">
    <property type="entry name" value="PAC"/>
    <property type="match status" value="4"/>
</dbReference>
<keyword evidence="6 15" id="KW-0812">Transmembrane</keyword>
<dbReference type="InterPro" id="IPR013655">
    <property type="entry name" value="PAS_fold_3"/>
</dbReference>